<keyword evidence="2" id="KW-1185">Reference proteome</keyword>
<accession>A0ABM8BTH2</accession>
<gene>
    <name evidence="1" type="ORF">SHM_07970</name>
</gene>
<dbReference type="Proteomes" id="UP001163387">
    <property type="component" value="Chromosome"/>
</dbReference>
<name>A0ABM8BTH2_9MOLU</name>
<proteinExistence type="predicted"/>
<evidence type="ECO:0000313" key="2">
    <source>
        <dbReference type="Proteomes" id="UP001163387"/>
    </source>
</evidence>
<evidence type="ECO:0000313" key="1">
    <source>
        <dbReference type="EMBL" id="BDT03151.1"/>
    </source>
</evidence>
<protein>
    <submittedName>
        <fullName evidence="1">Uncharacterized protein</fullName>
    </submittedName>
</protein>
<dbReference type="EMBL" id="AP026933">
    <property type="protein sequence ID" value="BDT03151.1"/>
    <property type="molecule type" value="Genomic_DNA"/>
</dbReference>
<organism evidence="1 2">
    <name type="scientific">Spiroplasma ixodetis</name>
    <dbReference type="NCBI Taxonomy" id="2141"/>
    <lineage>
        <taxon>Bacteria</taxon>
        <taxon>Bacillati</taxon>
        <taxon>Mycoplasmatota</taxon>
        <taxon>Mollicutes</taxon>
        <taxon>Entomoplasmatales</taxon>
        <taxon>Spiroplasmataceae</taxon>
        <taxon>Spiroplasma</taxon>
    </lineage>
</organism>
<sequence length="65" mass="7826">MILVPCNWSRKNKYPSNINTVQKEITKITINKLKINAILLIPKLCNCFKKTDSRHWQIRWPIKKY</sequence>
<reference evidence="1 2" key="1">
    <citation type="journal article" date="2022" name="Front. Microbiol.">
        <title>Male-killing mechanisms vary between Spiroplasma species.</title>
        <authorList>
            <person name="Arai H."/>
            <person name="Inoue M."/>
            <person name="Kageyama D."/>
        </authorList>
    </citation>
    <scope>NUCLEOTIDE SEQUENCE [LARGE SCALE GENOMIC DNA]</scope>
    <source>
        <strain evidence="2">sHm</strain>
    </source>
</reference>